<gene>
    <name evidence="1" type="ordered locus">Bacsa_2911</name>
</gene>
<accession>F0R1X5</accession>
<dbReference type="Proteomes" id="UP000007486">
    <property type="component" value="Chromosome"/>
</dbReference>
<evidence type="ECO:0000313" key="1">
    <source>
        <dbReference type="EMBL" id="ADY37441.1"/>
    </source>
</evidence>
<reference evidence="1 2" key="1">
    <citation type="journal article" date="2011" name="Stand. Genomic Sci.">
        <title>Complete genome sequence of Bacteroides salanitronis type strain (BL78).</title>
        <authorList>
            <person name="Gronow S."/>
            <person name="Held B."/>
            <person name="Lucas S."/>
            <person name="Lapidus A."/>
            <person name="Del Rio T.G."/>
            <person name="Nolan M."/>
            <person name="Tice H."/>
            <person name="Deshpande S."/>
            <person name="Cheng J.F."/>
            <person name="Pitluck S."/>
            <person name="Liolios K."/>
            <person name="Pagani I."/>
            <person name="Ivanova N."/>
            <person name="Mavromatis K."/>
            <person name="Pati A."/>
            <person name="Tapia R."/>
            <person name="Han C."/>
            <person name="Goodwin L."/>
            <person name="Chen A."/>
            <person name="Palaniappan K."/>
            <person name="Land M."/>
            <person name="Hauser L."/>
            <person name="Chang Y.J."/>
            <person name="Jeffries C.D."/>
            <person name="Brambilla E.M."/>
            <person name="Rohde M."/>
            <person name="Goker M."/>
            <person name="Detter J.C."/>
            <person name="Woyke T."/>
            <person name="Bristow J."/>
            <person name="Markowitz V."/>
            <person name="Hugenholtz P."/>
            <person name="Kyrpides N.C."/>
            <person name="Klenk H.P."/>
            <person name="Eisen J.A."/>
        </authorList>
    </citation>
    <scope>NUCLEOTIDE SEQUENCE [LARGE SCALE GENOMIC DNA]</scope>
    <source>
        <strain evidence="1 2">DSM 18170</strain>
    </source>
</reference>
<dbReference type="STRING" id="667015.Bacsa_2911"/>
<dbReference type="EMBL" id="CP002530">
    <property type="protein sequence ID" value="ADY37441.1"/>
    <property type="molecule type" value="Genomic_DNA"/>
</dbReference>
<organism evidence="1 2">
    <name type="scientific">Phocaeicola salanitronis (strain DSM 18170 / JCM 13657 / CCUG 60908 / BL78)</name>
    <name type="common">Bacteroides salanitronis</name>
    <dbReference type="NCBI Taxonomy" id="667015"/>
    <lineage>
        <taxon>Bacteria</taxon>
        <taxon>Pseudomonadati</taxon>
        <taxon>Bacteroidota</taxon>
        <taxon>Bacteroidia</taxon>
        <taxon>Bacteroidales</taxon>
        <taxon>Bacteroidaceae</taxon>
        <taxon>Phocaeicola</taxon>
    </lineage>
</organism>
<dbReference type="AlphaFoldDB" id="F0R1X5"/>
<dbReference type="HOGENOM" id="CLU_2931735_0_0_10"/>
<dbReference type="KEGG" id="bsa:Bacsa_2911"/>
<sequence>MGIYPSRWICNPASSANGFGLQIRFFYYAGLQIRRDKRDKLCVFASLRSVFIATDYNNIG</sequence>
<keyword evidence="2" id="KW-1185">Reference proteome</keyword>
<protein>
    <submittedName>
        <fullName evidence="1">Uncharacterized protein</fullName>
    </submittedName>
</protein>
<name>F0R1X5_PHOSB</name>
<proteinExistence type="predicted"/>
<evidence type="ECO:0000313" key="2">
    <source>
        <dbReference type="Proteomes" id="UP000007486"/>
    </source>
</evidence>